<gene>
    <name evidence="3" type="ORF">PCOS0759_LOCUS7213</name>
</gene>
<feature type="region of interest" description="Disordered" evidence="1">
    <location>
        <begin position="118"/>
        <end position="158"/>
    </location>
</feature>
<evidence type="ECO:0000256" key="1">
    <source>
        <dbReference type="SAM" id="MobiDB-lite"/>
    </source>
</evidence>
<proteinExistence type="predicted"/>
<dbReference type="GO" id="GO:0005886">
    <property type="term" value="C:plasma membrane"/>
    <property type="evidence" value="ECO:0007669"/>
    <property type="project" value="TreeGrafter"/>
</dbReference>
<organism evidence="3">
    <name type="scientific">Percolomonas cosmopolitus</name>
    <dbReference type="NCBI Taxonomy" id="63605"/>
    <lineage>
        <taxon>Eukaryota</taxon>
        <taxon>Discoba</taxon>
        <taxon>Heterolobosea</taxon>
        <taxon>Tetramitia</taxon>
        <taxon>Eutetramitia</taxon>
        <taxon>Percolomonadidae</taxon>
        <taxon>Percolomonas</taxon>
    </lineage>
</organism>
<feature type="compositionally biased region" description="Basic and acidic residues" evidence="1">
    <location>
        <begin position="123"/>
        <end position="135"/>
    </location>
</feature>
<dbReference type="GO" id="GO:0097422">
    <property type="term" value="C:tubular endosome"/>
    <property type="evidence" value="ECO:0007669"/>
    <property type="project" value="TreeGrafter"/>
</dbReference>
<dbReference type="EMBL" id="HBGD01008762">
    <property type="protein sequence ID" value="CAD9083959.1"/>
    <property type="molecule type" value="Transcribed_RNA"/>
</dbReference>
<feature type="region of interest" description="Disordered" evidence="1">
    <location>
        <begin position="640"/>
        <end position="714"/>
    </location>
</feature>
<dbReference type="SUPFAM" id="SSF109993">
    <property type="entry name" value="VPS9 domain"/>
    <property type="match status" value="1"/>
</dbReference>
<dbReference type="AlphaFoldDB" id="A0A7S1KSB1"/>
<dbReference type="InterPro" id="IPR037191">
    <property type="entry name" value="VPS9_dom_sf"/>
</dbReference>
<feature type="compositionally biased region" description="Basic and acidic residues" evidence="1">
    <location>
        <begin position="50"/>
        <end position="62"/>
    </location>
</feature>
<dbReference type="GO" id="GO:0005085">
    <property type="term" value="F:guanyl-nucleotide exchange factor activity"/>
    <property type="evidence" value="ECO:0007669"/>
    <property type="project" value="TreeGrafter"/>
</dbReference>
<dbReference type="Gene3D" id="1.20.1050.80">
    <property type="entry name" value="VPS9 domain"/>
    <property type="match status" value="1"/>
</dbReference>
<dbReference type="InterPro" id="IPR003123">
    <property type="entry name" value="VPS9"/>
</dbReference>
<dbReference type="GO" id="GO:0005770">
    <property type="term" value="C:late endosome"/>
    <property type="evidence" value="ECO:0007669"/>
    <property type="project" value="TreeGrafter"/>
</dbReference>
<dbReference type="InterPro" id="IPR051248">
    <property type="entry name" value="UPF0507/Ank_repeat_27"/>
</dbReference>
<dbReference type="Pfam" id="PF02204">
    <property type="entry name" value="VPS9"/>
    <property type="match status" value="1"/>
</dbReference>
<accession>A0A7S1KSB1</accession>
<feature type="compositionally biased region" description="Polar residues" evidence="1">
    <location>
        <begin position="660"/>
        <end position="678"/>
    </location>
</feature>
<sequence>MPLPSPKIILAPPALVKSFYMHPKNGTSNAAHTTPSKATSRKQTDAILQDLHEATKEDEERKKSLRRHASGNGSPIVEEVYDEDRSGRELPSSTPSPHHRASLTQKLIKRFSFASLLGGGGADPKHGDGVTHPHDGGGSSTQTSPKRTHHTTTSDQRMLQERQERFNKLHQWTPDQLLRHHYRDEENSLWVKWYHDDLDEDEDDNPQNDNLQQILSQASHKHPNVELYLKQNSPSHFFVLVYKKQVAYNDECEISHEVWSIDRILDEEEWLNVNMRLKEWKEGCKGGSNTSQTERGAKIGALLKLVQQENNFRNQYAPSANSAQNASKKRASLIGSLGQSAQLAQFSSLKAFKSYLEVYHPTHFKSISNKISSFNQNFIILRGADLGFIARKVDAFHQRFQQDTLREMRLTSTDSSTDHDMNGMLYEDEEDEEYVSMENYLNCLTRSMIESDMYDKIFNGVWKTHFEDANKRFFNVCQKLRHYNLTQLGLEDDDLELFTCDQNEAVNLFRRIDSCHSSYDKLMCVKMCTDCVSWTVENHQASVYQQRKMLRKKIPSSIEPLTSDQLIPIFTQIILLACPNMMESNLSYMDMLKSESFAIAELGYALVTLSASVEHAKRLAEEMDQKAQEDDKKALRQMHNVSQNGQECTPREQRRKSRPSFRTDSTLLNQPPSDFSIQENRRSSMHLAKGTRGNFIDNLLSDDDDSDDSSLDSD</sequence>
<feature type="domain" description="VPS9" evidence="2">
    <location>
        <begin position="467"/>
        <end position="625"/>
    </location>
</feature>
<feature type="compositionally biased region" description="Polar residues" evidence="1">
    <location>
        <begin position="140"/>
        <end position="157"/>
    </location>
</feature>
<evidence type="ECO:0000259" key="2">
    <source>
        <dbReference type="PROSITE" id="PS51205"/>
    </source>
</evidence>
<dbReference type="PROSITE" id="PS51205">
    <property type="entry name" value="VPS9"/>
    <property type="match status" value="1"/>
</dbReference>
<feature type="region of interest" description="Disordered" evidence="1">
    <location>
        <begin position="23"/>
        <end position="102"/>
    </location>
</feature>
<reference evidence="3" key="1">
    <citation type="submission" date="2021-01" db="EMBL/GenBank/DDBJ databases">
        <authorList>
            <person name="Corre E."/>
            <person name="Pelletier E."/>
            <person name="Niang G."/>
            <person name="Scheremetjew M."/>
            <person name="Finn R."/>
            <person name="Kale V."/>
            <person name="Holt S."/>
            <person name="Cochrane G."/>
            <person name="Meng A."/>
            <person name="Brown T."/>
            <person name="Cohen L."/>
        </authorList>
    </citation>
    <scope>NUCLEOTIDE SEQUENCE</scope>
    <source>
        <strain evidence="3">WS</strain>
    </source>
</reference>
<evidence type="ECO:0000313" key="3">
    <source>
        <dbReference type="EMBL" id="CAD9083959.1"/>
    </source>
</evidence>
<dbReference type="GO" id="GO:0000149">
    <property type="term" value="F:SNARE binding"/>
    <property type="evidence" value="ECO:0007669"/>
    <property type="project" value="TreeGrafter"/>
</dbReference>
<name>A0A7S1KSB1_9EUKA</name>
<feature type="compositionally biased region" description="Polar residues" evidence="1">
    <location>
        <begin position="25"/>
        <end position="38"/>
    </location>
</feature>
<dbReference type="GO" id="GO:0005769">
    <property type="term" value="C:early endosome"/>
    <property type="evidence" value="ECO:0007669"/>
    <property type="project" value="TreeGrafter"/>
</dbReference>
<dbReference type="GO" id="GO:0045022">
    <property type="term" value="P:early endosome to late endosome transport"/>
    <property type="evidence" value="ECO:0007669"/>
    <property type="project" value="TreeGrafter"/>
</dbReference>
<dbReference type="PANTHER" id="PTHR24170">
    <property type="entry name" value="ANKYRIN REPEAT DOMAIN-CONTAINING PROTEIN 27"/>
    <property type="match status" value="1"/>
</dbReference>
<dbReference type="GO" id="GO:0030133">
    <property type="term" value="C:transport vesicle"/>
    <property type="evidence" value="ECO:0007669"/>
    <property type="project" value="TreeGrafter"/>
</dbReference>
<protein>
    <recommendedName>
        <fullName evidence="2">VPS9 domain-containing protein</fullName>
    </recommendedName>
</protein>
<feature type="compositionally biased region" description="Acidic residues" evidence="1">
    <location>
        <begin position="700"/>
        <end position="714"/>
    </location>
</feature>
<dbReference type="PANTHER" id="PTHR24170:SF1">
    <property type="entry name" value="DOMAIN PROTEIN, PUTATIVE (AFU_ORTHOLOGUE AFUA_1G09870)-RELATED"/>
    <property type="match status" value="1"/>
</dbReference>